<reference evidence="2 3" key="1">
    <citation type="journal article" date="2014" name="PLoS Genet.">
        <title>Phylogenetically driven sequencing of extremely halophilic archaea reveals strategies for static and dynamic osmo-response.</title>
        <authorList>
            <person name="Becker E.A."/>
            <person name="Seitzer P.M."/>
            <person name="Tritt A."/>
            <person name="Larsen D."/>
            <person name="Krusor M."/>
            <person name="Yao A.I."/>
            <person name="Wu D."/>
            <person name="Madern D."/>
            <person name="Eisen J.A."/>
            <person name="Darling A.E."/>
            <person name="Facciotti M.T."/>
        </authorList>
    </citation>
    <scope>NUCLEOTIDE SEQUENCE [LARGE SCALE GENOMIC DNA]</scope>
    <source>
        <strain evidence="2 3">DSM 12281</strain>
    </source>
</reference>
<sequence>MNSRATVIARTEVRRTVRTVVGNRTKLLMMAIMVALMLGPITAAGAFLLPSLGEEAATGVIDPETASMLVEVLAGGTALVWLFAVLMASIRTVTAAADVDQPALLLLSAPLRSTVIGLVSAEIILFAIWPLPSVIVLSIAFANGTGSVLPILVGPLLVILLLVTAVPLGFVIGIWVRHLLTVYEPVARYRTPVIAVLALAYFGSIATGWFDTITAGLFDLLGGGPLGWFGHILVLGIPNVDPSMGAIVGALVGSAVLIPLAIGAGVVSARVHWYADPARVEDDTEATSESESRLDGVLEYGLSKQLRTLTLTTIRRTKRAPIRLMYAAYPLFGSLFFAQEIIQTGTVPSYIAVMLCLYVIWGTGVLFSLNPLGDLGQTLPAVLSSPVSGTTMIRSRMIASSLVGVPLGVLVALAAGLASPISLESTAVLLAGTVLGALASPALAVGVGSAFPRFGSVAITGNREAVMPSKMSFVVYTAGIVFPIGAAVVLYTDGATLVAQIATAMATMLPQVDVTLTASQVTMMAWIVVAIGVVAPPVAYRYAVERFDWYALE</sequence>
<feature type="transmembrane region" description="Helical" evidence="1">
    <location>
        <begin position="159"/>
        <end position="180"/>
    </location>
</feature>
<organism evidence="2 3">
    <name type="scientific">Natrialba taiwanensis DSM 12281</name>
    <dbReference type="NCBI Taxonomy" id="1230458"/>
    <lineage>
        <taxon>Archaea</taxon>
        <taxon>Methanobacteriati</taxon>
        <taxon>Methanobacteriota</taxon>
        <taxon>Stenosarchaea group</taxon>
        <taxon>Halobacteria</taxon>
        <taxon>Halobacteriales</taxon>
        <taxon>Natrialbaceae</taxon>
        <taxon>Natrialba</taxon>
    </lineage>
</organism>
<feature type="transmembrane region" description="Helical" evidence="1">
    <location>
        <begin position="473"/>
        <end position="491"/>
    </location>
</feature>
<keyword evidence="1" id="KW-0472">Membrane</keyword>
<keyword evidence="1" id="KW-0812">Transmembrane</keyword>
<feature type="transmembrane region" description="Helical" evidence="1">
    <location>
        <begin position="192"/>
        <end position="210"/>
    </location>
</feature>
<dbReference type="EMBL" id="AOIL01000028">
    <property type="protein sequence ID" value="ELY92608.1"/>
    <property type="molecule type" value="Genomic_DNA"/>
</dbReference>
<proteinExistence type="predicted"/>
<feature type="transmembrane region" description="Helical" evidence="1">
    <location>
        <begin position="348"/>
        <end position="369"/>
    </location>
</feature>
<keyword evidence="3" id="KW-1185">Reference proteome</keyword>
<feature type="transmembrane region" description="Helical" evidence="1">
    <location>
        <begin position="427"/>
        <end position="452"/>
    </location>
</feature>
<protein>
    <submittedName>
        <fullName evidence="2">Uncharacterized protein</fullName>
    </submittedName>
</protein>
<keyword evidence="1" id="KW-1133">Transmembrane helix</keyword>
<dbReference type="STRING" id="1230458.C484_08268"/>
<dbReference type="AlphaFoldDB" id="M0A5I5"/>
<dbReference type="RefSeq" id="WP_006825431.1">
    <property type="nucleotide sequence ID" value="NZ_AOIL01000028.1"/>
</dbReference>
<feature type="transmembrane region" description="Helical" evidence="1">
    <location>
        <begin position="523"/>
        <end position="543"/>
    </location>
</feature>
<gene>
    <name evidence="2" type="ORF">C484_08268</name>
</gene>
<dbReference type="Proteomes" id="UP000011648">
    <property type="component" value="Unassembled WGS sequence"/>
</dbReference>
<feature type="transmembrane region" description="Helical" evidence="1">
    <location>
        <begin position="402"/>
        <end position="421"/>
    </location>
</feature>
<dbReference type="OrthoDB" id="293659at2157"/>
<name>M0A5I5_9EURY</name>
<evidence type="ECO:0000313" key="2">
    <source>
        <dbReference type="EMBL" id="ELY92608.1"/>
    </source>
</evidence>
<feature type="transmembrane region" description="Helical" evidence="1">
    <location>
        <begin position="69"/>
        <end position="90"/>
    </location>
</feature>
<feature type="transmembrane region" description="Helical" evidence="1">
    <location>
        <begin position="324"/>
        <end position="342"/>
    </location>
</feature>
<comment type="caution">
    <text evidence="2">The sequence shown here is derived from an EMBL/GenBank/DDBJ whole genome shotgun (WGS) entry which is preliminary data.</text>
</comment>
<feature type="transmembrane region" description="Helical" evidence="1">
    <location>
        <begin position="243"/>
        <end position="269"/>
    </location>
</feature>
<evidence type="ECO:0000256" key="1">
    <source>
        <dbReference type="SAM" id="Phobius"/>
    </source>
</evidence>
<evidence type="ECO:0000313" key="3">
    <source>
        <dbReference type="Proteomes" id="UP000011648"/>
    </source>
</evidence>
<accession>M0A5I5</accession>
<feature type="transmembrane region" description="Helical" evidence="1">
    <location>
        <begin position="27"/>
        <end position="49"/>
    </location>
</feature>
<dbReference type="PATRIC" id="fig|1230458.4.peg.1645"/>